<reference evidence="12 13" key="1">
    <citation type="journal article" date="2006" name="Genome Biol.">
        <title>The genome of Rhizobium leguminosarum has recognizable core and accessory components.</title>
        <authorList>
            <person name="Young J.W."/>
            <person name="Crossman L.C."/>
            <person name="Johnston A.W.B."/>
            <person name="Thomson N.R."/>
            <person name="Ghazoui Z.F."/>
            <person name="Hull K.H."/>
            <person name="Wexler M."/>
            <person name="Curson A.R.J."/>
            <person name="Todd J.D."/>
            <person name="Poole P.S."/>
            <person name="Mauchline T.H."/>
            <person name="East A.K."/>
            <person name="Quail M.A."/>
            <person name="Churcher C."/>
            <person name="Arrowsmith C."/>
            <person name="Cherevach A."/>
            <person name="Chillingworth T."/>
            <person name="Clarke K."/>
            <person name="Cronin A."/>
            <person name="Davis P."/>
            <person name="Fraser A."/>
            <person name="Hance Z."/>
            <person name="Hauser H."/>
            <person name="Jagels K."/>
            <person name="Moule S."/>
            <person name="Mungall K."/>
            <person name="Norbertczak H."/>
            <person name="Rabbinowitsch E."/>
            <person name="Sanders M."/>
            <person name="Simmonds M."/>
            <person name="Whitehead S."/>
            <person name="Parkhill J."/>
        </authorList>
    </citation>
    <scope>NUCLEOTIDE SEQUENCE [LARGE SCALE GENOMIC DNA]</scope>
    <source>
        <strain evidence="13">DSM 114642 / LMG 32736 / 3841</strain>
    </source>
</reference>
<feature type="transmembrane region" description="Helical" evidence="10">
    <location>
        <begin position="387"/>
        <end position="405"/>
    </location>
</feature>
<feature type="transmembrane region" description="Helical" evidence="10">
    <location>
        <begin position="138"/>
        <end position="160"/>
    </location>
</feature>
<organism evidence="12 13">
    <name type="scientific">Rhizobium johnstonii (strain DSM 114642 / LMG 32736 / 3841)</name>
    <name type="common">Rhizobium leguminosarum bv. viciae</name>
    <dbReference type="NCBI Taxonomy" id="216596"/>
    <lineage>
        <taxon>Bacteria</taxon>
        <taxon>Pseudomonadati</taxon>
        <taxon>Pseudomonadota</taxon>
        <taxon>Alphaproteobacteria</taxon>
        <taxon>Hyphomicrobiales</taxon>
        <taxon>Rhizobiaceae</taxon>
        <taxon>Rhizobium/Agrobacterium group</taxon>
        <taxon>Rhizobium</taxon>
        <taxon>Rhizobium johnstonii</taxon>
    </lineage>
</organism>
<dbReference type="PROSITE" id="PS50850">
    <property type="entry name" value="MFS"/>
    <property type="match status" value="1"/>
</dbReference>
<evidence type="ECO:0000256" key="3">
    <source>
        <dbReference type="ARBA" id="ARBA00022475"/>
    </source>
</evidence>
<keyword evidence="2" id="KW-0813">Transport</keyword>
<dbReference type="InterPro" id="IPR020846">
    <property type="entry name" value="MFS_dom"/>
</dbReference>
<dbReference type="InterPro" id="IPR011701">
    <property type="entry name" value="MFS"/>
</dbReference>
<dbReference type="CDD" id="cd17319">
    <property type="entry name" value="MFS_ExuT_GudP_like"/>
    <property type="match status" value="1"/>
</dbReference>
<feature type="transmembrane region" description="Helical" evidence="10">
    <location>
        <begin position="338"/>
        <end position="354"/>
    </location>
</feature>
<feature type="transmembrane region" description="Helical" evidence="10">
    <location>
        <begin position="273"/>
        <end position="294"/>
    </location>
</feature>
<keyword evidence="13" id="KW-1185">Reference proteome</keyword>
<dbReference type="FunFam" id="1.20.1250.20:FF:000126">
    <property type="entry name" value="MFS transporter permease"/>
    <property type="match status" value="1"/>
</dbReference>
<keyword evidence="3" id="KW-1003">Cell membrane</keyword>
<name>Q1MKL2_RHIJ3</name>
<keyword evidence="5 10" id="KW-1133">Transmembrane helix</keyword>
<keyword evidence="6 10" id="KW-0472">Membrane</keyword>
<dbReference type="GO" id="GO:0005886">
    <property type="term" value="C:plasma membrane"/>
    <property type="evidence" value="ECO:0007669"/>
    <property type="project" value="UniProtKB-SubCell"/>
</dbReference>
<dbReference type="PANTHER" id="PTHR43791">
    <property type="entry name" value="PERMEASE-RELATED"/>
    <property type="match status" value="1"/>
</dbReference>
<dbReference type="InterPro" id="IPR036259">
    <property type="entry name" value="MFS_trans_sf"/>
</dbReference>
<dbReference type="GeneID" id="303206008"/>
<comment type="subcellular location">
    <subcellularLocation>
        <location evidence="1">Cell membrane</location>
        <topology evidence="1">Multi-pass membrane protein</topology>
    </subcellularLocation>
</comment>
<evidence type="ECO:0000256" key="1">
    <source>
        <dbReference type="ARBA" id="ARBA00004651"/>
    </source>
</evidence>
<protein>
    <recommendedName>
        <fullName evidence="9">Putative tartrate transporter</fullName>
    </recommendedName>
</protein>
<dbReference type="Proteomes" id="UP000006575">
    <property type="component" value="Chromosome"/>
</dbReference>
<evidence type="ECO:0000256" key="4">
    <source>
        <dbReference type="ARBA" id="ARBA00022692"/>
    </source>
</evidence>
<feature type="transmembrane region" description="Helical" evidence="10">
    <location>
        <begin position="172"/>
        <end position="194"/>
    </location>
</feature>
<feature type="transmembrane region" description="Helical" evidence="10">
    <location>
        <begin position="77"/>
        <end position="98"/>
    </location>
</feature>
<dbReference type="EnsemblBacteria" id="CAK06493">
    <property type="protein sequence ID" value="CAK06493"/>
    <property type="gene ID" value="RL0996"/>
</dbReference>
<feature type="transmembrane region" description="Helical" evidence="10">
    <location>
        <begin position="206"/>
        <end position="228"/>
    </location>
</feature>
<proteinExistence type="inferred from homology"/>
<keyword evidence="4 10" id="KW-0812">Transmembrane</keyword>
<dbReference type="Gene3D" id="1.20.1250.20">
    <property type="entry name" value="MFS general substrate transporter like domains"/>
    <property type="match status" value="2"/>
</dbReference>
<dbReference type="PANTHER" id="PTHR43791:SF36">
    <property type="entry name" value="TRANSPORTER, PUTATIVE (AFU_ORTHOLOGUE AFUA_6G08340)-RELATED"/>
    <property type="match status" value="1"/>
</dbReference>
<evidence type="ECO:0000313" key="12">
    <source>
        <dbReference type="EMBL" id="CAK06493.1"/>
    </source>
</evidence>
<evidence type="ECO:0000313" key="13">
    <source>
        <dbReference type="Proteomes" id="UP000006575"/>
    </source>
</evidence>
<gene>
    <name evidence="12" type="ordered locus">RL0996</name>
</gene>
<feature type="domain" description="Major facilitator superfamily (MFS) profile" evidence="11">
    <location>
        <begin position="48"/>
        <end position="452"/>
    </location>
</feature>
<evidence type="ECO:0000256" key="5">
    <source>
        <dbReference type="ARBA" id="ARBA00022989"/>
    </source>
</evidence>
<evidence type="ECO:0000259" key="11">
    <source>
        <dbReference type="PROSITE" id="PS50850"/>
    </source>
</evidence>
<dbReference type="GO" id="GO:0022857">
    <property type="term" value="F:transmembrane transporter activity"/>
    <property type="evidence" value="ECO:0007669"/>
    <property type="project" value="InterPro"/>
</dbReference>
<evidence type="ECO:0000256" key="6">
    <source>
        <dbReference type="ARBA" id="ARBA00023136"/>
    </source>
</evidence>
<dbReference type="HOGENOM" id="CLU_001265_0_0_5"/>
<dbReference type="NCBIfam" id="TIGR00893">
    <property type="entry name" value="2A0114"/>
    <property type="match status" value="1"/>
</dbReference>
<evidence type="ECO:0000256" key="2">
    <source>
        <dbReference type="ARBA" id="ARBA00022448"/>
    </source>
</evidence>
<evidence type="ECO:0000256" key="7">
    <source>
        <dbReference type="ARBA" id="ARBA00038514"/>
    </source>
</evidence>
<comment type="similarity">
    <text evidence="7">Belongs to the major facilitator superfamily. Phthalate permease family.</text>
</comment>
<dbReference type="eggNOG" id="COG2271">
    <property type="taxonomic scope" value="Bacteria"/>
</dbReference>
<feature type="transmembrane region" description="Helical" evidence="10">
    <location>
        <begin position="425"/>
        <end position="448"/>
    </location>
</feature>
<dbReference type="AlphaFoldDB" id="Q1MKL2"/>
<feature type="transmembrane region" description="Helical" evidence="10">
    <location>
        <begin position="110"/>
        <end position="132"/>
    </location>
</feature>
<feature type="transmembrane region" description="Helical" evidence="10">
    <location>
        <begin position="306"/>
        <end position="326"/>
    </location>
</feature>
<accession>Q1MKL2</accession>
<sequence>MSLEDQAGGGHRYSQAQEVRFVYRPIWEETVVTHDLETRVLRKITFRIVPFIMLLYFIAFLDRVNIGFAALTMNQDLGFSSTVFGIGAGIFFVGYFLFEVPSNLILNKVGARIWIARVMITWGIVSGLMAFVQGTTSFYALRFLLGVAEAGFFPGIILYLSFWFPARRRAAVTAIFMAAAPLSTVLGSPISGALMEMHGFLGLAGWQWMFLIEAAPAIILGVVVLFYLTDRPEKAKWLTDEERSWLVKTMNAEQAGKSKASHSILAGLADIRVIALALVYFGTSAGLYTLGIWAPQIIKQFGLSALQVGFINAIPGIFAVVAMILWARHSDKTGERTWHVVGACLLAAAGLAFATGATSVYTVLIALTLVNIGISSSKPPLWSMPTLFLSGPAAAAGIATINSIGNLGGFVGPSMIGWIKDTTGSFAGGLYFVAGLLMISAILTLVLARSGPKAADTRAASQH</sequence>
<dbReference type="KEGG" id="rle:RL0996"/>
<evidence type="ECO:0000256" key="10">
    <source>
        <dbReference type="SAM" id="Phobius"/>
    </source>
</evidence>
<feature type="transmembrane region" description="Helical" evidence="10">
    <location>
        <begin position="48"/>
        <end position="71"/>
    </location>
</feature>
<evidence type="ECO:0000256" key="9">
    <source>
        <dbReference type="ARBA" id="ARBA00074139"/>
    </source>
</evidence>
<comment type="function">
    <text evidence="8">Component of the tartrate utilization system and may allow entry of tartrate and tartrate dehydrogenase.</text>
</comment>
<dbReference type="FunFam" id="1.20.1250.20:FF:000018">
    <property type="entry name" value="MFS transporter permease"/>
    <property type="match status" value="1"/>
</dbReference>
<dbReference type="EMBL" id="AM236080">
    <property type="protein sequence ID" value="CAK06493.1"/>
    <property type="molecule type" value="Genomic_DNA"/>
</dbReference>
<dbReference type="RefSeq" id="WP_011650733.1">
    <property type="nucleotide sequence ID" value="NC_008380.1"/>
</dbReference>
<evidence type="ECO:0000256" key="8">
    <source>
        <dbReference type="ARBA" id="ARBA00058119"/>
    </source>
</evidence>
<dbReference type="SUPFAM" id="SSF103473">
    <property type="entry name" value="MFS general substrate transporter"/>
    <property type="match status" value="1"/>
</dbReference>
<dbReference type="Pfam" id="PF07690">
    <property type="entry name" value="MFS_1"/>
    <property type="match status" value="1"/>
</dbReference>